<evidence type="ECO:0000256" key="1">
    <source>
        <dbReference type="SAM" id="SignalP"/>
    </source>
</evidence>
<evidence type="ECO:0000313" key="4">
    <source>
        <dbReference type="EMBL" id="QUN06734.1"/>
    </source>
</evidence>
<keyword evidence="5" id="KW-1185">Reference proteome</keyword>
<feature type="domain" description="Peptidase S9 prolyl oligopeptidase catalytic" evidence="2">
    <location>
        <begin position="554"/>
        <end position="748"/>
    </location>
</feature>
<dbReference type="PROSITE" id="PS51257">
    <property type="entry name" value="PROKAR_LIPOPROTEIN"/>
    <property type="match status" value="1"/>
</dbReference>
<name>A0ABX7YVM3_9GAMM</name>
<dbReference type="Gene3D" id="2.140.10.30">
    <property type="entry name" value="Dipeptidylpeptidase IV, N-terminal domain"/>
    <property type="match status" value="1"/>
</dbReference>
<dbReference type="Proteomes" id="UP000679575">
    <property type="component" value="Chromosome"/>
</dbReference>
<dbReference type="PANTHER" id="PTHR11731">
    <property type="entry name" value="PROTEASE FAMILY S9B,C DIPEPTIDYL-PEPTIDASE IV-RELATED"/>
    <property type="match status" value="1"/>
</dbReference>
<evidence type="ECO:0000259" key="3">
    <source>
        <dbReference type="Pfam" id="PF00930"/>
    </source>
</evidence>
<sequence>MKKITLPLLATLLACLITPSLMAAPSKADIQASVDLRKHWQGLTRDLAFPARWVPDSHEFYYRLTVAGGFAFIKENADSGEKGPAFDQAMVAKGMSQAEGETVTALNLPFDDFWYEDDGISFLLHYEPWHCNLSTAVCAKKPQHSRPIADDEVRDLRMPADNHLRSSPDGKLQAHVIDHNLQVLDQDGKTLLLSQDGTAGNFYDPQTIQWSPNSRYLVIFRVIPGYPRYVTRVLSSPKAQLQPEVIQQLYPKPGDVIDMAQPVLFDLHTGNHTDIDAALFPNAYALANLNWRADSKTFAFEYTRRGHQQARLIEVNAASGKGRVVIDETSNTFIYQWRGYRHDVNNLGNEVLWLSERDGWAHLYLYDGKHAKVKNLITDGDWPVREVVHVDDTKRQVWFAASGVNPGEDPYFVHYYRVNFDGSGLTELTHTAANHHVSFSDDMQYFVDNYSRVDLPNMAELKKADGTLVRTLAKADISRLTAAGFKAPQVFVAKGRDGKTDIWGLIVKPQHFDPSKHYPVIENIYAGPHDSFVPKDFWPFGYHSGGDKVIGMLALANLGFIVVQLDGMGTANRSKAFHDVAWKNIGDSGFPDRILWHQAAAHKYPWYDISNGVGIYGASAGGQSTLSALLFHPAFYKVGVAFAGCYDNRMDKMSWNEQWMGWPVDDSYLRSSAVVNAANLQGALMIIFGEQDSNVDPSSSLQLVNALINADKDFELLQVPSGEHTVGRSTGPIDYVQRRQFMFFIKQMLHQQTPNWNAK</sequence>
<keyword evidence="1" id="KW-0732">Signal</keyword>
<reference evidence="4 5" key="1">
    <citation type="submission" date="2021-04" db="EMBL/GenBank/DDBJ databases">
        <title>Novel species identification of genus Shewanella.</title>
        <authorList>
            <person name="Liu G."/>
        </authorList>
    </citation>
    <scope>NUCLEOTIDE SEQUENCE [LARGE SCALE GENOMIC DNA]</scope>
    <source>
        <strain evidence="4 5">FJAT-54481</strain>
    </source>
</reference>
<dbReference type="RefSeq" id="WP_212595744.1">
    <property type="nucleotide sequence ID" value="NZ_CP073587.1"/>
</dbReference>
<dbReference type="InterPro" id="IPR002469">
    <property type="entry name" value="Peptidase_S9B_N"/>
</dbReference>
<gene>
    <name evidence="4" type="ORF">KDN34_04605</name>
</gene>
<feature type="domain" description="Dipeptidylpeptidase IV N-terminal" evidence="3">
    <location>
        <begin position="163"/>
        <end position="456"/>
    </location>
</feature>
<feature type="chain" id="PRO_5045737606" evidence="1">
    <location>
        <begin position="24"/>
        <end position="759"/>
    </location>
</feature>
<accession>A0ABX7YVM3</accession>
<dbReference type="SUPFAM" id="SSF82171">
    <property type="entry name" value="DPP6 N-terminal domain-like"/>
    <property type="match status" value="1"/>
</dbReference>
<organism evidence="4 5">
    <name type="scientific">Shewanella yunxiaonensis</name>
    <dbReference type="NCBI Taxonomy" id="2829809"/>
    <lineage>
        <taxon>Bacteria</taxon>
        <taxon>Pseudomonadati</taxon>
        <taxon>Pseudomonadota</taxon>
        <taxon>Gammaproteobacteria</taxon>
        <taxon>Alteromonadales</taxon>
        <taxon>Shewanellaceae</taxon>
        <taxon>Shewanella</taxon>
    </lineage>
</organism>
<dbReference type="EMBL" id="CP073587">
    <property type="protein sequence ID" value="QUN06734.1"/>
    <property type="molecule type" value="Genomic_DNA"/>
</dbReference>
<dbReference type="PANTHER" id="PTHR11731:SF118">
    <property type="entry name" value="BLR1971 PROTEIN"/>
    <property type="match status" value="1"/>
</dbReference>
<evidence type="ECO:0000313" key="5">
    <source>
        <dbReference type="Proteomes" id="UP000679575"/>
    </source>
</evidence>
<dbReference type="InterPro" id="IPR001375">
    <property type="entry name" value="Peptidase_S9_cat"/>
</dbReference>
<dbReference type="Gene3D" id="3.40.50.1820">
    <property type="entry name" value="alpha/beta hydrolase"/>
    <property type="match status" value="1"/>
</dbReference>
<proteinExistence type="predicted"/>
<dbReference type="InterPro" id="IPR050278">
    <property type="entry name" value="Serine_Prot_S9B/DPPIV"/>
</dbReference>
<evidence type="ECO:0000259" key="2">
    <source>
        <dbReference type="Pfam" id="PF00326"/>
    </source>
</evidence>
<dbReference type="InterPro" id="IPR029058">
    <property type="entry name" value="AB_hydrolase_fold"/>
</dbReference>
<feature type="signal peptide" evidence="1">
    <location>
        <begin position="1"/>
        <end position="23"/>
    </location>
</feature>
<dbReference type="Pfam" id="PF00930">
    <property type="entry name" value="DPPIV_N"/>
    <property type="match status" value="1"/>
</dbReference>
<dbReference type="SUPFAM" id="SSF53474">
    <property type="entry name" value="alpha/beta-Hydrolases"/>
    <property type="match status" value="1"/>
</dbReference>
<dbReference type="Pfam" id="PF00326">
    <property type="entry name" value="Peptidase_S9"/>
    <property type="match status" value="1"/>
</dbReference>
<protein>
    <submittedName>
        <fullName evidence="4">DPP IV N-terminal domain-containing protein</fullName>
    </submittedName>
</protein>